<sequence>MESMKTYTQCFVDKGVGTTFKSGEQKSSSSSSGKGQGVCVCVLPILHSCQNELLALTKILLAEKTPPLDGAMVQSHA</sequence>
<dbReference type="EMBL" id="QNUK01000661">
    <property type="protein sequence ID" value="KAF5890658.1"/>
    <property type="molecule type" value="Genomic_DNA"/>
</dbReference>
<accession>A0A8J4X1U0</accession>
<comment type="caution">
    <text evidence="1">The sequence shown here is derived from an EMBL/GenBank/DDBJ whole genome shotgun (WGS) entry which is preliminary data.</text>
</comment>
<keyword evidence="2" id="KW-1185">Reference proteome</keyword>
<protein>
    <submittedName>
        <fullName evidence="1">Uncharacterized protein</fullName>
    </submittedName>
</protein>
<dbReference type="AlphaFoldDB" id="A0A8J4X1U0"/>
<evidence type="ECO:0000313" key="2">
    <source>
        <dbReference type="Proteomes" id="UP000727407"/>
    </source>
</evidence>
<proteinExistence type="predicted"/>
<dbReference type="Proteomes" id="UP000727407">
    <property type="component" value="Unassembled WGS sequence"/>
</dbReference>
<reference evidence="1" key="1">
    <citation type="submission" date="2020-07" db="EMBL/GenBank/DDBJ databases">
        <title>Clarias magur genome sequencing, assembly and annotation.</title>
        <authorList>
            <person name="Kushwaha B."/>
            <person name="Kumar R."/>
            <person name="Das P."/>
            <person name="Joshi C.G."/>
            <person name="Kumar D."/>
            <person name="Nagpure N.S."/>
            <person name="Pandey M."/>
            <person name="Agarwal S."/>
            <person name="Srivastava S."/>
            <person name="Singh M."/>
            <person name="Sahoo L."/>
            <person name="Jayasankar P."/>
            <person name="Meher P.K."/>
            <person name="Koringa P.G."/>
            <person name="Iquebal M.A."/>
            <person name="Das S.P."/>
            <person name="Bit A."/>
            <person name="Patnaik S."/>
            <person name="Patel N."/>
            <person name="Shah T.M."/>
            <person name="Hinsu A."/>
            <person name="Jena J.K."/>
        </authorList>
    </citation>
    <scope>NUCLEOTIDE SEQUENCE</scope>
    <source>
        <strain evidence="1">CIFAMagur01</strain>
        <tissue evidence="1">Testis</tissue>
    </source>
</reference>
<evidence type="ECO:0000313" key="1">
    <source>
        <dbReference type="EMBL" id="KAF5890658.1"/>
    </source>
</evidence>
<name>A0A8J4X1U0_CLAMG</name>
<gene>
    <name evidence="1" type="ORF">DAT39_019643</name>
</gene>
<organism evidence="1 2">
    <name type="scientific">Clarias magur</name>
    <name type="common">Asian catfish</name>
    <name type="synonym">Macropteronotus magur</name>
    <dbReference type="NCBI Taxonomy" id="1594786"/>
    <lineage>
        <taxon>Eukaryota</taxon>
        <taxon>Metazoa</taxon>
        <taxon>Chordata</taxon>
        <taxon>Craniata</taxon>
        <taxon>Vertebrata</taxon>
        <taxon>Euteleostomi</taxon>
        <taxon>Actinopterygii</taxon>
        <taxon>Neopterygii</taxon>
        <taxon>Teleostei</taxon>
        <taxon>Ostariophysi</taxon>
        <taxon>Siluriformes</taxon>
        <taxon>Clariidae</taxon>
        <taxon>Clarias</taxon>
    </lineage>
</organism>